<keyword evidence="3" id="KW-1185">Reference proteome</keyword>
<accession>A0A6G0U1W9</accession>
<dbReference type="AlphaFoldDB" id="A0A6G0U1W9"/>
<keyword evidence="1" id="KW-1133">Transmembrane helix</keyword>
<feature type="transmembrane region" description="Helical" evidence="1">
    <location>
        <begin position="24"/>
        <end position="44"/>
    </location>
</feature>
<reference evidence="2 3" key="1">
    <citation type="submission" date="2019-08" db="EMBL/GenBank/DDBJ databases">
        <title>The genome of the soybean aphid Biotype 1, its phylome, world population structure and adaptation to the North American continent.</title>
        <authorList>
            <person name="Giordano R."/>
            <person name="Donthu R.K."/>
            <person name="Hernandez A.G."/>
            <person name="Wright C.L."/>
            <person name="Zimin A.V."/>
        </authorList>
    </citation>
    <scope>NUCLEOTIDE SEQUENCE [LARGE SCALE GENOMIC DNA]</scope>
    <source>
        <tissue evidence="2">Whole aphids</tissue>
    </source>
</reference>
<dbReference type="Proteomes" id="UP000475862">
    <property type="component" value="Unassembled WGS sequence"/>
</dbReference>
<evidence type="ECO:0000313" key="3">
    <source>
        <dbReference type="Proteomes" id="UP000475862"/>
    </source>
</evidence>
<sequence>MKKLSYTVTQDIILRATVIYSTRIQLFLLHTSLSSFIAYTVSIVKKTQYMSSLMKIKVKNISFKFVVITQVKHNSYLRPLAVLLIWSTGRRFPGWVGISPLSSCTGRRPQRPRTRQITWKIYLPSSRKKKNRIKIKIKSYISYCLLWVQPRAPTDRAAEEFESRASGADFLVTAACTPTGLRVVYDYRRLR</sequence>
<comment type="caution">
    <text evidence="2">The sequence shown here is derived from an EMBL/GenBank/DDBJ whole genome shotgun (WGS) entry which is preliminary data.</text>
</comment>
<keyword evidence="1" id="KW-0812">Transmembrane</keyword>
<organism evidence="2 3">
    <name type="scientific">Aphis glycines</name>
    <name type="common">Soybean aphid</name>
    <dbReference type="NCBI Taxonomy" id="307491"/>
    <lineage>
        <taxon>Eukaryota</taxon>
        <taxon>Metazoa</taxon>
        <taxon>Ecdysozoa</taxon>
        <taxon>Arthropoda</taxon>
        <taxon>Hexapoda</taxon>
        <taxon>Insecta</taxon>
        <taxon>Pterygota</taxon>
        <taxon>Neoptera</taxon>
        <taxon>Paraneoptera</taxon>
        <taxon>Hemiptera</taxon>
        <taxon>Sternorrhyncha</taxon>
        <taxon>Aphidomorpha</taxon>
        <taxon>Aphidoidea</taxon>
        <taxon>Aphididae</taxon>
        <taxon>Aphidini</taxon>
        <taxon>Aphis</taxon>
        <taxon>Aphis</taxon>
    </lineage>
</organism>
<name>A0A6G0U1W9_APHGL</name>
<evidence type="ECO:0000313" key="2">
    <source>
        <dbReference type="EMBL" id="KAE9542619.1"/>
    </source>
</evidence>
<evidence type="ECO:0000256" key="1">
    <source>
        <dbReference type="SAM" id="Phobius"/>
    </source>
</evidence>
<proteinExistence type="predicted"/>
<gene>
    <name evidence="2" type="ORF">AGLY_002530</name>
</gene>
<protein>
    <submittedName>
        <fullName evidence="2">Uncharacterized protein</fullName>
    </submittedName>
</protein>
<dbReference type="EMBL" id="VYZN01000009">
    <property type="protein sequence ID" value="KAE9542619.1"/>
    <property type="molecule type" value="Genomic_DNA"/>
</dbReference>
<keyword evidence="1" id="KW-0472">Membrane</keyword>